<dbReference type="Proteomes" id="UP000288216">
    <property type="component" value="Unassembled WGS sequence"/>
</dbReference>
<dbReference type="STRING" id="75743.A0A401PS66"/>
<protein>
    <submittedName>
        <fullName evidence="1">Uncharacterized protein</fullName>
    </submittedName>
</protein>
<dbReference type="EMBL" id="BFAA01017751">
    <property type="protein sequence ID" value="GCB75943.1"/>
    <property type="molecule type" value="Genomic_DNA"/>
</dbReference>
<feature type="non-terminal residue" evidence="1">
    <location>
        <position position="1"/>
    </location>
</feature>
<sequence length="46" mass="5247">LYKKKFYITMTTECAWSPEEADDRLDNSDQLCKHLGVIVQGAEVAE</sequence>
<accession>A0A401PS66</accession>
<organism evidence="1 2">
    <name type="scientific">Scyliorhinus torazame</name>
    <name type="common">Cloudy catshark</name>
    <name type="synonym">Catulus torazame</name>
    <dbReference type="NCBI Taxonomy" id="75743"/>
    <lineage>
        <taxon>Eukaryota</taxon>
        <taxon>Metazoa</taxon>
        <taxon>Chordata</taxon>
        <taxon>Craniata</taxon>
        <taxon>Vertebrata</taxon>
        <taxon>Chondrichthyes</taxon>
        <taxon>Elasmobranchii</taxon>
        <taxon>Galeomorphii</taxon>
        <taxon>Galeoidea</taxon>
        <taxon>Carcharhiniformes</taxon>
        <taxon>Scyliorhinidae</taxon>
        <taxon>Scyliorhinus</taxon>
    </lineage>
</organism>
<name>A0A401PS66_SCYTO</name>
<dbReference type="OrthoDB" id="9877987at2759"/>
<proteinExistence type="predicted"/>
<gene>
    <name evidence="1" type="ORF">scyTo_0020962</name>
</gene>
<keyword evidence="2" id="KW-1185">Reference proteome</keyword>
<evidence type="ECO:0000313" key="1">
    <source>
        <dbReference type="EMBL" id="GCB75943.1"/>
    </source>
</evidence>
<dbReference type="AlphaFoldDB" id="A0A401PS66"/>
<evidence type="ECO:0000313" key="2">
    <source>
        <dbReference type="Proteomes" id="UP000288216"/>
    </source>
</evidence>
<comment type="caution">
    <text evidence="1">The sequence shown here is derived from an EMBL/GenBank/DDBJ whole genome shotgun (WGS) entry which is preliminary data.</text>
</comment>
<reference evidence="1 2" key="1">
    <citation type="journal article" date="2018" name="Nat. Ecol. Evol.">
        <title>Shark genomes provide insights into elasmobranch evolution and the origin of vertebrates.</title>
        <authorList>
            <person name="Hara Y"/>
            <person name="Yamaguchi K"/>
            <person name="Onimaru K"/>
            <person name="Kadota M"/>
            <person name="Koyanagi M"/>
            <person name="Keeley SD"/>
            <person name="Tatsumi K"/>
            <person name="Tanaka K"/>
            <person name="Motone F"/>
            <person name="Kageyama Y"/>
            <person name="Nozu R"/>
            <person name="Adachi N"/>
            <person name="Nishimura O"/>
            <person name="Nakagawa R"/>
            <person name="Tanegashima C"/>
            <person name="Kiyatake I"/>
            <person name="Matsumoto R"/>
            <person name="Murakumo K"/>
            <person name="Nishida K"/>
            <person name="Terakita A"/>
            <person name="Kuratani S"/>
            <person name="Sato K"/>
            <person name="Hyodo S Kuraku.S."/>
        </authorList>
    </citation>
    <scope>NUCLEOTIDE SEQUENCE [LARGE SCALE GENOMIC DNA]</scope>
</reference>